<dbReference type="GO" id="GO:0022625">
    <property type="term" value="C:cytosolic large ribosomal subunit"/>
    <property type="evidence" value="ECO:0007669"/>
    <property type="project" value="TreeGrafter"/>
</dbReference>
<dbReference type="Pfam" id="PF03946">
    <property type="entry name" value="Ribosomal_L11_N"/>
    <property type="match status" value="1"/>
</dbReference>
<dbReference type="GO" id="GO:0003735">
    <property type="term" value="F:structural constituent of ribosome"/>
    <property type="evidence" value="ECO:0007669"/>
    <property type="project" value="InterPro"/>
</dbReference>
<dbReference type="InterPro" id="IPR000911">
    <property type="entry name" value="Ribosomal_uL11"/>
</dbReference>
<keyword evidence="3 7" id="KW-0699">rRNA-binding</keyword>
<dbReference type="eggNOG" id="COG0080">
    <property type="taxonomic scope" value="Bacteria"/>
</dbReference>
<keyword evidence="2 7" id="KW-0488">Methylation</keyword>
<keyword evidence="13" id="KW-1185">Reference proteome</keyword>
<comment type="similarity">
    <text evidence="1 7 8">Belongs to the universal ribosomal protein uL11 family.</text>
</comment>
<evidence type="ECO:0000256" key="7">
    <source>
        <dbReference type="HAMAP-Rule" id="MF_00736"/>
    </source>
</evidence>
<dbReference type="Pfam" id="PF00298">
    <property type="entry name" value="Ribosomal_L11"/>
    <property type="match status" value="1"/>
</dbReference>
<dbReference type="Gene3D" id="3.30.1550.10">
    <property type="entry name" value="Ribosomal protein L11/L12, N-terminal domain"/>
    <property type="match status" value="1"/>
</dbReference>
<dbReference type="RefSeq" id="WP_026502065.1">
    <property type="nucleotide sequence ID" value="NZ_JGZB01000004.1"/>
</dbReference>
<dbReference type="CDD" id="cd00349">
    <property type="entry name" value="Ribosomal_L11"/>
    <property type="match status" value="1"/>
</dbReference>
<keyword evidence="6 7" id="KW-0687">Ribonucleoprotein</keyword>
<evidence type="ECO:0000313" key="12">
    <source>
        <dbReference type="EMBL" id="KFI68251.1"/>
    </source>
</evidence>
<protein>
    <recommendedName>
        <fullName evidence="7">Large ribosomal subunit protein uL11</fullName>
    </recommendedName>
</protein>
<accession>A0A087BB51</accession>
<evidence type="ECO:0000259" key="10">
    <source>
        <dbReference type="Pfam" id="PF00298"/>
    </source>
</evidence>
<evidence type="ECO:0000256" key="2">
    <source>
        <dbReference type="ARBA" id="ARBA00022481"/>
    </source>
</evidence>
<dbReference type="FunFam" id="1.10.10.250:FF:000001">
    <property type="entry name" value="50S ribosomal protein L11"/>
    <property type="match status" value="1"/>
</dbReference>
<evidence type="ECO:0000256" key="9">
    <source>
        <dbReference type="RuleBase" id="RU003979"/>
    </source>
</evidence>
<evidence type="ECO:0000256" key="6">
    <source>
        <dbReference type="ARBA" id="ARBA00023274"/>
    </source>
</evidence>
<dbReference type="GO" id="GO:0006412">
    <property type="term" value="P:translation"/>
    <property type="evidence" value="ECO:0007669"/>
    <property type="project" value="UniProtKB-UniRule"/>
</dbReference>
<keyword evidence="4 7" id="KW-0694">RNA-binding</keyword>
<dbReference type="Proteomes" id="UP000029052">
    <property type="component" value="Unassembled WGS sequence"/>
</dbReference>
<feature type="domain" description="Large ribosomal subunit protein uL11 C-terminal" evidence="10">
    <location>
        <begin position="73"/>
        <end position="141"/>
    </location>
</feature>
<dbReference type="PANTHER" id="PTHR11661">
    <property type="entry name" value="60S RIBOSOMAL PROTEIN L12"/>
    <property type="match status" value="1"/>
</dbReference>
<comment type="caution">
    <text evidence="12">The sequence shown here is derived from an EMBL/GenBank/DDBJ whole genome shotgun (WGS) entry which is preliminary data.</text>
</comment>
<dbReference type="Gene3D" id="1.10.10.250">
    <property type="entry name" value="Ribosomal protein L11, C-terminal domain"/>
    <property type="match status" value="1"/>
</dbReference>
<comment type="function">
    <text evidence="7 9">Forms part of the ribosomal stalk which helps the ribosome interact with GTP-bound translation factors.</text>
</comment>
<comment type="subunit">
    <text evidence="7">Part of the ribosomal stalk of the 50S ribosomal subunit. Interacts with L10 and the large rRNA to form the base of the stalk. L10 forms an elongated spine to which L12 dimers bind in a sequential fashion forming a multimeric L10(L12)X complex.</text>
</comment>
<evidence type="ECO:0000256" key="4">
    <source>
        <dbReference type="ARBA" id="ARBA00022884"/>
    </source>
</evidence>
<gene>
    <name evidence="7" type="primary">rplK</name>
    <name evidence="12" type="ORF">BMAGN_0202</name>
</gene>
<dbReference type="InterPro" id="IPR036769">
    <property type="entry name" value="Ribosomal_uL11_C_sf"/>
</dbReference>
<sequence>MAKKKKVSALIKLQIEAGKANPAPPLGPALGSHGVNIMDFCKAYNAKTQDKMGQVIPVEITVYEDRSFDFILKTPPAADLLKKAAGIKKGTENPLTHKVGSVTKDQVREIAETKMADLSARDIEAGMKIIEGTARSMGITVTD</sequence>
<keyword evidence="5 7" id="KW-0689">Ribosomal protein</keyword>
<feature type="domain" description="Large ribosomal subunit protein uL11 N-terminal" evidence="11">
    <location>
        <begin position="11"/>
        <end position="68"/>
    </location>
</feature>
<dbReference type="HAMAP" id="MF_00736">
    <property type="entry name" value="Ribosomal_uL11"/>
    <property type="match status" value="1"/>
</dbReference>
<dbReference type="InterPro" id="IPR006519">
    <property type="entry name" value="Ribosomal_uL11_bac-typ"/>
</dbReference>
<evidence type="ECO:0000259" key="11">
    <source>
        <dbReference type="Pfam" id="PF03946"/>
    </source>
</evidence>
<dbReference type="PANTHER" id="PTHR11661:SF1">
    <property type="entry name" value="LARGE RIBOSOMAL SUBUNIT PROTEIN UL11M"/>
    <property type="match status" value="1"/>
</dbReference>
<dbReference type="PROSITE" id="PS00359">
    <property type="entry name" value="RIBOSOMAL_L11"/>
    <property type="match status" value="1"/>
</dbReference>
<organism evidence="12 13">
    <name type="scientific">Bifidobacterium magnum</name>
    <dbReference type="NCBI Taxonomy" id="1692"/>
    <lineage>
        <taxon>Bacteria</taxon>
        <taxon>Bacillati</taxon>
        <taxon>Actinomycetota</taxon>
        <taxon>Actinomycetes</taxon>
        <taxon>Bifidobacteriales</taxon>
        <taxon>Bifidobacteriaceae</taxon>
        <taxon>Bifidobacterium</taxon>
    </lineage>
</organism>
<dbReference type="SMART" id="SM00649">
    <property type="entry name" value="RL11"/>
    <property type="match status" value="1"/>
</dbReference>
<dbReference type="InterPro" id="IPR020785">
    <property type="entry name" value="Ribosomal_uL11_CS"/>
</dbReference>
<dbReference type="InterPro" id="IPR036796">
    <property type="entry name" value="Ribosomal_uL11_N_sf"/>
</dbReference>
<dbReference type="NCBIfam" id="TIGR01632">
    <property type="entry name" value="L11_bact"/>
    <property type="match status" value="1"/>
</dbReference>
<comment type="PTM">
    <text evidence="7 9">One or more lysine residues are methylated.</text>
</comment>
<name>A0A087BB51_9BIFI</name>
<dbReference type="STRING" id="1692.BMAGN_0202"/>
<evidence type="ECO:0000256" key="1">
    <source>
        <dbReference type="ARBA" id="ARBA00010537"/>
    </source>
</evidence>
<dbReference type="InterPro" id="IPR020784">
    <property type="entry name" value="Ribosomal_uL11_N"/>
</dbReference>
<dbReference type="SUPFAM" id="SSF54747">
    <property type="entry name" value="Ribosomal L11/L12e N-terminal domain"/>
    <property type="match status" value="1"/>
</dbReference>
<evidence type="ECO:0000256" key="8">
    <source>
        <dbReference type="RuleBase" id="RU003978"/>
    </source>
</evidence>
<evidence type="ECO:0000256" key="3">
    <source>
        <dbReference type="ARBA" id="ARBA00022730"/>
    </source>
</evidence>
<dbReference type="AlphaFoldDB" id="A0A087BB51"/>
<dbReference type="GO" id="GO:0070180">
    <property type="term" value="F:large ribosomal subunit rRNA binding"/>
    <property type="evidence" value="ECO:0007669"/>
    <property type="project" value="UniProtKB-UniRule"/>
</dbReference>
<dbReference type="InterPro" id="IPR020783">
    <property type="entry name" value="Ribosomal_uL11_C"/>
</dbReference>
<dbReference type="EMBL" id="JGZB01000004">
    <property type="protein sequence ID" value="KFI68251.1"/>
    <property type="molecule type" value="Genomic_DNA"/>
</dbReference>
<proteinExistence type="inferred from homology"/>
<dbReference type="FunFam" id="3.30.1550.10:FF:000001">
    <property type="entry name" value="50S ribosomal protein L11"/>
    <property type="match status" value="1"/>
</dbReference>
<evidence type="ECO:0000256" key="5">
    <source>
        <dbReference type="ARBA" id="ARBA00022980"/>
    </source>
</evidence>
<reference evidence="12 13" key="1">
    <citation type="submission" date="2014-03" db="EMBL/GenBank/DDBJ databases">
        <title>Genomics of Bifidobacteria.</title>
        <authorList>
            <person name="Ventura M."/>
            <person name="Milani C."/>
            <person name="Lugli G.A."/>
        </authorList>
    </citation>
    <scope>NUCLEOTIDE SEQUENCE [LARGE SCALE GENOMIC DNA]</scope>
    <source>
        <strain evidence="12 13">LMG 11591</strain>
    </source>
</reference>
<dbReference type="SUPFAM" id="SSF46906">
    <property type="entry name" value="Ribosomal protein L11, C-terminal domain"/>
    <property type="match status" value="1"/>
</dbReference>
<evidence type="ECO:0000313" key="13">
    <source>
        <dbReference type="Proteomes" id="UP000029052"/>
    </source>
</evidence>